<dbReference type="SUPFAM" id="SSF51338">
    <property type="entry name" value="Composite domain of metallo-dependent hydrolases"/>
    <property type="match status" value="2"/>
</dbReference>
<reference evidence="11 12" key="1">
    <citation type="submission" date="2022-06" db="EMBL/GenBank/DDBJ databases">
        <authorList>
            <person name="Xuan X."/>
        </authorList>
    </citation>
    <scope>NUCLEOTIDE SEQUENCE [LARGE SCALE GENOMIC DNA]</scope>
    <source>
        <strain evidence="11 12">2V75</strain>
    </source>
</reference>
<evidence type="ECO:0000256" key="3">
    <source>
        <dbReference type="ARBA" id="ARBA00022490"/>
    </source>
</evidence>
<dbReference type="Pfam" id="PF07969">
    <property type="entry name" value="Amidohydro_3"/>
    <property type="match status" value="1"/>
</dbReference>
<dbReference type="InterPro" id="IPR013108">
    <property type="entry name" value="Amidohydro_3"/>
</dbReference>
<dbReference type="InterPro" id="IPR032466">
    <property type="entry name" value="Metal_Hydrolase"/>
</dbReference>
<keyword evidence="12" id="KW-1185">Reference proteome</keyword>
<evidence type="ECO:0000256" key="8">
    <source>
        <dbReference type="ARBA" id="ARBA00023004"/>
    </source>
</evidence>
<accession>A0ABT1AY48</accession>
<dbReference type="PANTHER" id="PTHR42752">
    <property type="entry name" value="IMIDAZOLONEPROPIONASE"/>
    <property type="match status" value="1"/>
</dbReference>
<organism evidence="11 12">
    <name type="scientific">Robiginitalea marina</name>
    <dbReference type="NCBI Taxonomy" id="2954105"/>
    <lineage>
        <taxon>Bacteria</taxon>
        <taxon>Pseudomonadati</taxon>
        <taxon>Bacteroidota</taxon>
        <taxon>Flavobacteriia</taxon>
        <taxon>Flavobacteriales</taxon>
        <taxon>Flavobacteriaceae</taxon>
        <taxon>Robiginitalea</taxon>
    </lineage>
</organism>
<dbReference type="InterPro" id="IPR005920">
    <property type="entry name" value="HutI"/>
</dbReference>
<dbReference type="Gene3D" id="3.20.20.140">
    <property type="entry name" value="Metal-dependent hydrolases"/>
    <property type="match status" value="1"/>
</dbReference>
<dbReference type="NCBIfam" id="TIGR01224">
    <property type="entry name" value="hutI"/>
    <property type="match status" value="1"/>
</dbReference>
<name>A0ABT1AY48_9FLAO</name>
<evidence type="ECO:0000259" key="10">
    <source>
        <dbReference type="Pfam" id="PF07969"/>
    </source>
</evidence>
<dbReference type="SUPFAM" id="SSF51556">
    <property type="entry name" value="Metallo-dependent hydrolases"/>
    <property type="match status" value="1"/>
</dbReference>
<keyword evidence="8" id="KW-0408">Iron</keyword>
<dbReference type="InterPro" id="IPR011059">
    <property type="entry name" value="Metal-dep_hydrolase_composite"/>
</dbReference>
<dbReference type="RefSeq" id="WP_252741330.1">
    <property type="nucleotide sequence ID" value="NZ_JAMXIB010000006.1"/>
</dbReference>
<dbReference type="Proteomes" id="UP001206312">
    <property type="component" value="Unassembled WGS sequence"/>
</dbReference>
<sequence>MAAPQPPSRKPRLLIGPFTQLLPMSGMPLKGPLPDSGLPVIEGAGLLLEGERIVKTGAFEALAREARAHGTAIVELPGPSIGLPGFVDSHTHSCFAGSRAKDYALRNSGRTYLEIAAAGGGIWDSVQQTRSASPETLEKLLLERAGRFLVSGVTTLEVKSGYGLSVSEELKMLRVVRAAHAKTAADLVATCLAAHTLPADFDGPAEEYLRILVRELLPILKKEGLASRLDAFVEQSAFSPEDILPYFRAGKAMGFGLTVHADQFTTGGSQVAIACGALSADHLEASGPKEIDALSKSEVIATALPGATLGLGCGFAPARALLDAGACLAIASDYNPGSAPMGDLLTQAALLGAFEKLSHAEVLAGITFRAAAALGLGDRGTLAGGQRADLVVFPAPHYNEILYRQGQLRPSMVWKNGQCVLDNPPD</sequence>
<keyword evidence="6" id="KW-0369">Histidine metabolism</keyword>
<keyword evidence="3" id="KW-0963">Cytoplasm</keyword>
<evidence type="ECO:0000256" key="1">
    <source>
        <dbReference type="ARBA" id="ARBA00005023"/>
    </source>
</evidence>
<evidence type="ECO:0000313" key="12">
    <source>
        <dbReference type="Proteomes" id="UP001206312"/>
    </source>
</evidence>
<evidence type="ECO:0000256" key="2">
    <source>
        <dbReference type="ARBA" id="ARBA00012864"/>
    </source>
</evidence>
<keyword evidence="7" id="KW-0862">Zinc</keyword>
<evidence type="ECO:0000313" key="11">
    <source>
        <dbReference type="EMBL" id="MCO5724951.1"/>
    </source>
</evidence>
<comment type="caution">
    <text evidence="11">The sequence shown here is derived from an EMBL/GenBank/DDBJ whole genome shotgun (WGS) entry which is preliminary data.</text>
</comment>
<keyword evidence="4" id="KW-0479">Metal-binding</keyword>
<gene>
    <name evidence="11" type="primary">hutI</name>
    <name evidence="11" type="ORF">NG653_08805</name>
</gene>
<comment type="pathway">
    <text evidence="1">Amino-acid degradation.</text>
</comment>
<dbReference type="GO" id="GO:0050480">
    <property type="term" value="F:imidazolonepropionase activity"/>
    <property type="evidence" value="ECO:0007669"/>
    <property type="project" value="UniProtKB-EC"/>
</dbReference>
<dbReference type="Gene3D" id="2.30.40.10">
    <property type="entry name" value="Urease, subunit C, domain 1"/>
    <property type="match status" value="1"/>
</dbReference>
<feature type="domain" description="Amidohydrolase 3" evidence="10">
    <location>
        <begin position="131"/>
        <end position="420"/>
    </location>
</feature>
<evidence type="ECO:0000256" key="7">
    <source>
        <dbReference type="ARBA" id="ARBA00022833"/>
    </source>
</evidence>
<evidence type="ECO:0000256" key="9">
    <source>
        <dbReference type="NCBIfam" id="TIGR01224"/>
    </source>
</evidence>
<dbReference type="PANTHER" id="PTHR42752:SF1">
    <property type="entry name" value="IMIDAZOLONEPROPIONASE-RELATED"/>
    <property type="match status" value="1"/>
</dbReference>
<evidence type="ECO:0000256" key="5">
    <source>
        <dbReference type="ARBA" id="ARBA00022801"/>
    </source>
</evidence>
<protein>
    <recommendedName>
        <fullName evidence="2 9">Imidazolonepropionase</fullName>
        <ecNumber evidence="2 9">3.5.2.7</ecNumber>
    </recommendedName>
</protein>
<dbReference type="EC" id="3.5.2.7" evidence="2 9"/>
<evidence type="ECO:0000256" key="6">
    <source>
        <dbReference type="ARBA" id="ARBA00022808"/>
    </source>
</evidence>
<proteinExistence type="predicted"/>
<dbReference type="EMBL" id="JAMXIB010000006">
    <property type="protein sequence ID" value="MCO5724951.1"/>
    <property type="molecule type" value="Genomic_DNA"/>
</dbReference>
<evidence type="ECO:0000256" key="4">
    <source>
        <dbReference type="ARBA" id="ARBA00022723"/>
    </source>
</evidence>
<keyword evidence="5 11" id="KW-0378">Hydrolase</keyword>